<gene>
    <name evidence="2" type="primary">bipA</name>
    <name evidence="4" type="ORF">A3B10_02235</name>
</gene>
<dbReference type="InterPro" id="IPR000640">
    <property type="entry name" value="EFG_V-like"/>
</dbReference>
<dbReference type="InterPro" id="IPR048876">
    <property type="entry name" value="BipA_C"/>
</dbReference>
<keyword evidence="2" id="KW-0547">Nucleotide-binding</keyword>
<dbReference type="InterPro" id="IPR031157">
    <property type="entry name" value="G_TR_CS"/>
</dbReference>
<dbReference type="AlphaFoldDB" id="A0A1F5Q6E6"/>
<dbReference type="Pfam" id="PF21018">
    <property type="entry name" value="BipA_C"/>
    <property type="match status" value="1"/>
</dbReference>
<dbReference type="Gene3D" id="3.30.70.240">
    <property type="match status" value="1"/>
</dbReference>
<dbReference type="GO" id="GO:0000049">
    <property type="term" value="F:tRNA binding"/>
    <property type="evidence" value="ECO:0007669"/>
    <property type="project" value="UniProtKB-KW"/>
</dbReference>
<comment type="caution">
    <text evidence="4">The sequence shown here is derived from an EMBL/GenBank/DDBJ whole genome shotgun (WGS) entry which is preliminary data.</text>
</comment>
<comment type="similarity">
    <text evidence="2">Belongs to the TRAFAC class translation factor GTPase superfamily. Classic translation factor GTPase family. BipA subfamily.</text>
</comment>
<dbReference type="InterPro" id="IPR009000">
    <property type="entry name" value="Transl_B-barrel_sf"/>
</dbReference>
<dbReference type="InterPro" id="IPR005225">
    <property type="entry name" value="Small_GTP-bd"/>
</dbReference>
<evidence type="ECO:0000256" key="1">
    <source>
        <dbReference type="ARBA" id="ARBA00023134"/>
    </source>
</evidence>
<dbReference type="GO" id="GO:0003924">
    <property type="term" value="F:GTPase activity"/>
    <property type="evidence" value="ECO:0007669"/>
    <property type="project" value="UniProtKB-UniRule"/>
</dbReference>
<dbReference type="GO" id="GO:0019843">
    <property type="term" value="F:rRNA binding"/>
    <property type="evidence" value="ECO:0007669"/>
    <property type="project" value="UniProtKB-KW"/>
</dbReference>
<sequence length="622" mass="68285">MLRFGVMTRPDIRNIAIIAHVDHGKTTLVDAMLKQSHVQRNIEDMGELIMDSMDLERERGITIKAKNASVVYSSGGGSASGGNNVKINIVDTPGHADFGGEVERTLRMVDGVLLLVDAKEGPMPQTKFVLKKALELGHKAIVVINKIDRSDAQIDEVVNRTFDLFVSLGANDEQLDFPIIYASAIAGTATTDYHKPGVDLIPLFNTILEKIPGPTIIENESLQILVLALGYDSYKGKQGIGKIYSGTIKKNMPILQIAPDDEMFPGRAIDLSVFKGLEKESVDEATAGEIVSVAGLEEVSIGSTITDPADPKKMDPVHVDEPTVQMTFSVNNSPFAGQEGKFVTSRNLHDRLFKELETNVALKVSETGSPDSYQVAGRGELHLAILIETMRREGFELQVSQPEVIFHEKDNVRSEPFERLSIIIPTAHQGAVIEEVGQRKGALIHMNHTEHGDVHLDYVISTRNLIGLKSKLLTQTKGTVILNHIFEAYKPVETSNLVELPHGSLIASETGLSNAYGLNNAQERGTLFIGPATEVYQGMIVGENAKVENIEVNINKTKKLTNMRASGSDDAIILTPPKVMSLEESLEFLGPDELLEVTPQSLRLRKKTLDPNKRKREKNKQE</sequence>
<keyword evidence="2" id="KW-0820">tRNA-binding</keyword>
<comment type="function">
    <text evidence="2">A 50S ribosomal subunit assembly protein with GTPase activity, required for 50S subunit assembly at low temperatures, may also play a role in translation. Binds GTP and analogs. Binds the 70S ribosome between the 30S and 50S subunits, in a similar position as ribosome-bound EF-G; it contacts a number of ribosomal proteins, both rRNAs and the A-site tRNA.</text>
</comment>
<dbReference type="EMBL" id="MFFB01000001">
    <property type="protein sequence ID" value="OGE97390.1"/>
    <property type="molecule type" value="Genomic_DNA"/>
</dbReference>
<dbReference type="HAMAP" id="MF_00849">
    <property type="entry name" value="BipA"/>
    <property type="match status" value="1"/>
</dbReference>
<organism evidence="4 5">
    <name type="scientific">Candidatus Doudnabacteria bacterium RIFCSPLOWO2_01_FULL_44_21</name>
    <dbReference type="NCBI Taxonomy" id="1817841"/>
    <lineage>
        <taxon>Bacteria</taxon>
        <taxon>Candidatus Doudnaibacteriota</taxon>
    </lineage>
</organism>
<dbReference type="InterPro" id="IPR000795">
    <property type="entry name" value="T_Tr_GTP-bd_dom"/>
</dbReference>
<dbReference type="PRINTS" id="PR00315">
    <property type="entry name" value="ELONGATNFCT"/>
</dbReference>
<dbReference type="SUPFAM" id="SSF54980">
    <property type="entry name" value="EF-G C-terminal domain-like"/>
    <property type="match status" value="2"/>
</dbReference>
<dbReference type="SUPFAM" id="SSF52540">
    <property type="entry name" value="P-loop containing nucleoside triphosphate hydrolases"/>
    <property type="match status" value="1"/>
</dbReference>
<dbReference type="CDD" id="cd03691">
    <property type="entry name" value="BipA_TypA_II"/>
    <property type="match status" value="1"/>
</dbReference>
<dbReference type="PROSITE" id="PS00301">
    <property type="entry name" value="G_TR_1"/>
    <property type="match status" value="1"/>
</dbReference>
<accession>A0A1F5Q6E6</accession>
<dbReference type="CDD" id="cd16263">
    <property type="entry name" value="BipA_III"/>
    <property type="match status" value="1"/>
</dbReference>
<keyword evidence="1 2" id="KW-0342">GTP-binding</keyword>
<dbReference type="Gene3D" id="2.40.50.250">
    <property type="entry name" value="bipa protein"/>
    <property type="match status" value="1"/>
</dbReference>
<dbReference type="PANTHER" id="PTHR42908">
    <property type="entry name" value="TRANSLATION ELONGATION FACTOR-RELATED"/>
    <property type="match status" value="1"/>
</dbReference>
<evidence type="ECO:0000313" key="5">
    <source>
        <dbReference type="Proteomes" id="UP000177281"/>
    </source>
</evidence>
<dbReference type="Pfam" id="PF00679">
    <property type="entry name" value="EFG_C"/>
    <property type="match status" value="1"/>
</dbReference>
<dbReference type="Proteomes" id="UP000177281">
    <property type="component" value="Unassembled WGS sequence"/>
</dbReference>
<dbReference type="CDD" id="cd03710">
    <property type="entry name" value="BipA_TypA_C"/>
    <property type="match status" value="1"/>
</dbReference>
<name>A0A1F5Q6E6_9BACT</name>
<dbReference type="InterPro" id="IPR035651">
    <property type="entry name" value="BipA_V"/>
</dbReference>
<keyword evidence="2" id="KW-0699">rRNA-binding</keyword>
<keyword evidence="2" id="KW-0690">Ribosome biogenesis</keyword>
<keyword evidence="2" id="KW-0694">RNA-binding</keyword>
<comment type="catalytic activity">
    <reaction evidence="2">
        <text>GTP + H2O = GDP + phosphate + H(+)</text>
        <dbReference type="Rhea" id="RHEA:19669"/>
        <dbReference type="ChEBI" id="CHEBI:15377"/>
        <dbReference type="ChEBI" id="CHEBI:15378"/>
        <dbReference type="ChEBI" id="CHEBI:37565"/>
        <dbReference type="ChEBI" id="CHEBI:43474"/>
        <dbReference type="ChEBI" id="CHEBI:58189"/>
    </reaction>
</comment>
<dbReference type="NCBIfam" id="TIGR01394">
    <property type="entry name" value="TypA_BipA"/>
    <property type="match status" value="1"/>
</dbReference>
<dbReference type="InterPro" id="IPR035647">
    <property type="entry name" value="EFG_III/V"/>
</dbReference>
<dbReference type="Pfam" id="PF03144">
    <property type="entry name" value="GTP_EFTU_D2"/>
    <property type="match status" value="1"/>
</dbReference>
<evidence type="ECO:0000256" key="2">
    <source>
        <dbReference type="HAMAP-Rule" id="MF_00849"/>
    </source>
</evidence>
<feature type="domain" description="Tr-type G" evidence="3">
    <location>
        <begin position="10"/>
        <end position="215"/>
    </location>
</feature>
<dbReference type="PANTHER" id="PTHR42908:SF8">
    <property type="entry name" value="TR-TYPE G DOMAIN-CONTAINING PROTEIN"/>
    <property type="match status" value="1"/>
</dbReference>
<dbReference type="InterPro" id="IPR042116">
    <property type="entry name" value="TypA/BipA_C"/>
</dbReference>
<dbReference type="InterPro" id="IPR047042">
    <property type="entry name" value="BipA_II"/>
</dbReference>
<dbReference type="NCBIfam" id="TIGR00231">
    <property type="entry name" value="small_GTP"/>
    <property type="match status" value="1"/>
</dbReference>
<dbReference type="InterPro" id="IPR027417">
    <property type="entry name" value="P-loop_NTPase"/>
</dbReference>
<protein>
    <recommendedName>
        <fullName evidence="2">Large ribosomal subunit assembly factor BipA</fullName>
        <ecNumber evidence="2">3.6.5.-</ecNumber>
    </recommendedName>
    <alternativeName>
        <fullName evidence="2">GTP-binding protein BipA</fullName>
    </alternativeName>
</protein>
<dbReference type="FunFam" id="3.30.70.870:FF:000003">
    <property type="entry name" value="GTP-binding protein TypA"/>
    <property type="match status" value="1"/>
</dbReference>
<reference evidence="4 5" key="1">
    <citation type="journal article" date="2016" name="Nat. Commun.">
        <title>Thousands of microbial genomes shed light on interconnected biogeochemical processes in an aquifer system.</title>
        <authorList>
            <person name="Anantharaman K."/>
            <person name="Brown C.T."/>
            <person name="Hug L.A."/>
            <person name="Sharon I."/>
            <person name="Castelle C.J."/>
            <person name="Probst A.J."/>
            <person name="Thomas B.C."/>
            <person name="Singh A."/>
            <person name="Wilkins M.J."/>
            <person name="Karaoz U."/>
            <person name="Brodie E.L."/>
            <person name="Williams K.H."/>
            <person name="Hubbard S.S."/>
            <person name="Banfield J.F."/>
        </authorList>
    </citation>
    <scope>NUCLEOTIDE SEQUENCE [LARGE SCALE GENOMIC DNA]</scope>
</reference>
<dbReference type="FunFam" id="3.40.50.300:FF:000055">
    <property type="entry name" value="GTP-binding protein TypA"/>
    <property type="match status" value="1"/>
</dbReference>
<dbReference type="SUPFAM" id="SSF50447">
    <property type="entry name" value="Translation proteins"/>
    <property type="match status" value="1"/>
</dbReference>
<feature type="binding site" evidence="2">
    <location>
        <begin position="22"/>
        <end position="27"/>
    </location>
    <ligand>
        <name>GTP</name>
        <dbReference type="ChEBI" id="CHEBI:37565"/>
    </ligand>
</feature>
<comment type="subcellular location">
    <subcellularLocation>
        <location evidence="2">Cytoplasm</location>
    </subcellularLocation>
    <text evidence="2">Binds to ribosomes.</text>
</comment>
<dbReference type="InterPro" id="IPR047041">
    <property type="entry name" value="BipA_GTP-bd_dom"/>
</dbReference>
<dbReference type="FunFam" id="2.40.50.250:FF:000001">
    <property type="entry name" value="GTP-binding protein TypA"/>
    <property type="match status" value="1"/>
</dbReference>
<dbReference type="InterPro" id="IPR047043">
    <property type="entry name" value="BipA_III"/>
</dbReference>
<dbReference type="GO" id="GO:0005829">
    <property type="term" value="C:cytosol"/>
    <property type="evidence" value="ECO:0007669"/>
    <property type="project" value="TreeGrafter"/>
</dbReference>
<keyword evidence="2" id="KW-0963">Cytoplasm</keyword>
<keyword evidence="2" id="KW-0378">Hydrolase</keyword>
<dbReference type="InterPro" id="IPR004161">
    <property type="entry name" value="EFTu-like_2"/>
</dbReference>
<dbReference type="GO" id="GO:0043022">
    <property type="term" value="F:ribosome binding"/>
    <property type="evidence" value="ECO:0007669"/>
    <property type="project" value="UniProtKB-UniRule"/>
</dbReference>
<dbReference type="Gene3D" id="2.40.30.10">
    <property type="entry name" value="Translation factors"/>
    <property type="match status" value="1"/>
</dbReference>
<dbReference type="FunFam" id="3.30.70.240:FF:000002">
    <property type="entry name" value="GTP-binding protein TypA"/>
    <property type="match status" value="1"/>
</dbReference>
<comment type="subunit">
    <text evidence="2">Monomer.</text>
</comment>
<dbReference type="GO" id="GO:0005525">
    <property type="term" value="F:GTP binding"/>
    <property type="evidence" value="ECO:0007669"/>
    <property type="project" value="UniProtKB-UniRule"/>
</dbReference>
<dbReference type="Gene3D" id="3.30.70.870">
    <property type="entry name" value="Elongation Factor G (Translational Gtpase), domain 3"/>
    <property type="match status" value="1"/>
</dbReference>
<evidence type="ECO:0000259" key="3">
    <source>
        <dbReference type="PROSITE" id="PS51722"/>
    </source>
</evidence>
<feature type="binding site" evidence="2">
    <location>
        <begin position="145"/>
        <end position="148"/>
    </location>
    <ligand>
        <name>GTP</name>
        <dbReference type="ChEBI" id="CHEBI:37565"/>
    </ligand>
</feature>
<dbReference type="STRING" id="1817841.A3B10_02235"/>
<dbReference type="GO" id="GO:0000027">
    <property type="term" value="P:ribosomal large subunit assembly"/>
    <property type="evidence" value="ECO:0007669"/>
    <property type="project" value="UniProtKB-UniRule"/>
</dbReference>
<dbReference type="EC" id="3.6.5.-" evidence="2"/>
<dbReference type="PROSITE" id="PS51722">
    <property type="entry name" value="G_TR_2"/>
    <property type="match status" value="1"/>
</dbReference>
<dbReference type="Pfam" id="PF00009">
    <property type="entry name" value="GTP_EFTU"/>
    <property type="match status" value="1"/>
</dbReference>
<dbReference type="InterPro" id="IPR006298">
    <property type="entry name" value="BipA"/>
</dbReference>
<dbReference type="Gene3D" id="3.40.50.300">
    <property type="entry name" value="P-loop containing nucleotide triphosphate hydrolases"/>
    <property type="match status" value="1"/>
</dbReference>
<evidence type="ECO:0000313" key="4">
    <source>
        <dbReference type="EMBL" id="OGE97390.1"/>
    </source>
</evidence>
<dbReference type="CDD" id="cd01891">
    <property type="entry name" value="TypA_BipA"/>
    <property type="match status" value="1"/>
</dbReference>
<dbReference type="GO" id="GO:1990904">
    <property type="term" value="C:ribonucleoprotein complex"/>
    <property type="evidence" value="ECO:0007669"/>
    <property type="project" value="TreeGrafter"/>
</dbReference>
<proteinExistence type="inferred from homology"/>